<dbReference type="InterPro" id="IPR035979">
    <property type="entry name" value="RBD_domain_sf"/>
</dbReference>
<organism evidence="7 8">
    <name type="scientific">Aromia moschata</name>
    <dbReference type="NCBI Taxonomy" id="1265417"/>
    <lineage>
        <taxon>Eukaryota</taxon>
        <taxon>Metazoa</taxon>
        <taxon>Ecdysozoa</taxon>
        <taxon>Arthropoda</taxon>
        <taxon>Hexapoda</taxon>
        <taxon>Insecta</taxon>
        <taxon>Pterygota</taxon>
        <taxon>Neoptera</taxon>
        <taxon>Endopterygota</taxon>
        <taxon>Coleoptera</taxon>
        <taxon>Polyphaga</taxon>
        <taxon>Cucujiformia</taxon>
        <taxon>Chrysomeloidea</taxon>
        <taxon>Cerambycidae</taxon>
        <taxon>Cerambycinae</taxon>
        <taxon>Callichromatini</taxon>
        <taxon>Aromia</taxon>
    </lineage>
</organism>
<dbReference type="GO" id="GO:0003729">
    <property type="term" value="F:mRNA binding"/>
    <property type="evidence" value="ECO:0007669"/>
    <property type="project" value="TreeGrafter"/>
</dbReference>
<evidence type="ECO:0000256" key="3">
    <source>
        <dbReference type="ARBA" id="ARBA00023161"/>
    </source>
</evidence>
<feature type="compositionally biased region" description="Basic and acidic residues" evidence="5">
    <location>
        <begin position="223"/>
        <end position="233"/>
    </location>
</feature>
<dbReference type="EMBL" id="JAPWTK010000004">
    <property type="protein sequence ID" value="KAJ8961725.1"/>
    <property type="molecule type" value="Genomic_DNA"/>
</dbReference>
<evidence type="ECO:0000313" key="8">
    <source>
        <dbReference type="Proteomes" id="UP001162162"/>
    </source>
</evidence>
<dbReference type="InterPro" id="IPR039722">
    <property type="entry name" value="Upf3"/>
</dbReference>
<keyword evidence="4" id="KW-0539">Nucleus</keyword>
<feature type="region of interest" description="Disordered" evidence="5">
    <location>
        <begin position="172"/>
        <end position="269"/>
    </location>
</feature>
<evidence type="ECO:0000256" key="5">
    <source>
        <dbReference type="SAM" id="MobiDB-lite"/>
    </source>
</evidence>
<protein>
    <recommendedName>
        <fullName evidence="6">UPF3 domain-containing protein</fullName>
    </recommendedName>
</protein>
<dbReference type="AlphaFoldDB" id="A0AAV8ZEC7"/>
<proteinExistence type="inferred from homology"/>
<dbReference type="Proteomes" id="UP001162162">
    <property type="component" value="Unassembled WGS sequence"/>
</dbReference>
<comment type="similarity">
    <text evidence="2">Belongs to the RENT3 family.</text>
</comment>
<feature type="compositionally biased region" description="Basic and acidic residues" evidence="5">
    <location>
        <begin position="258"/>
        <end position="269"/>
    </location>
</feature>
<dbReference type="GO" id="GO:0005730">
    <property type="term" value="C:nucleolus"/>
    <property type="evidence" value="ECO:0007669"/>
    <property type="project" value="TreeGrafter"/>
</dbReference>
<dbReference type="PANTHER" id="PTHR13112:SF0">
    <property type="entry name" value="FI21285P1"/>
    <property type="match status" value="1"/>
</dbReference>
<dbReference type="Gene3D" id="3.30.70.330">
    <property type="match status" value="1"/>
</dbReference>
<dbReference type="GO" id="GO:0000184">
    <property type="term" value="P:nuclear-transcribed mRNA catabolic process, nonsense-mediated decay"/>
    <property type="evidence" value="ECO:0007669"/>
    <property type="project" value="UniProtKB-KW"/>
</dbReference>
<dbReference type="FunFam" id="3.30.70.330:FF:000717">
    <property type="entry name" value="regulator of nonsense transcripts 3B"/>
    <property type="match status" value="1"/>
</dbReference>
<dbReference type="InterPro" id="IPR012677">
    <property type="entry name" value="Nucleotide-bd_a/b_plait_sf"/>
</dbReference>
<dbReference type="GO" id="GO:0045727">
    <property type="term" value="P:positive regulation of translation"/>
    <property type="evidence" value="ECO:0007669"/>
    <property type="project" value="TreeGrafter"/>
</dbReference>
<evidence type="ECO:0000256" key="1">
    <source>
        <dbReference type="ARBA" id="ARBA00004123"/>
    </source>
</evidence>
<keyword evidence="8" id="KW-1185">Reference proteome</keyword>
<evidence type="ECO:0000313" key="7">
    <source>
        <dbReference type="EMBL" id="KAJ8961725.1"/>
    </source>
</evidence>
<evidence type="ECO:0000256" key="4">
    <source>
        <dbReference type="ARBA" id="ARBA00023242"/>
    </source>
</evidence>
<dbReference type="GO" id="GO:0005737">
    <property type="term" value="C:cytoplasm"/>
    <property type="evidence" value="ECO:0007669"/>
    <property type="project" value="TreeGrafter"/>
</dbReference>
<sequence length="269" mass="31907">MALTENEKKPEKKEKPLTKVIVRRLPPTMDQETFLNQVSPIPDYNYIYTVKGDSSLGEFAFARVYINFVNFEDIYNFKERFDNYVFLDGKGHEYPAVVEFASFQKIPKKRGKTRMDPKSGTIETDPLYLDFVESLNKPKEQDEKPEYTLQLTNENKNDVTTPLLEYIKNKRAQRMRVREVRREERKRREFDRKKERFDERKKPGDEKSPIKGTVKMHSSKSSTSKDEKGDFDAKVNSMKNQKNLIRAMRNRPRLITKTRTENMKIEEKT</sequence>
<dbReference type="Pfam" id="PF03467">
    <property type="entry name" value="Smg4_UPF3"/>
    <property type="match status" value="1"/>
</dbReference>
<name>A0AAV8ZEC7_9CUCU</name>
<dbReference type="PANTHER" id="PTHR13112">
    <property type="entry name" value="UPF3 REGULATOR OF NONSENSE TRANSCRIPTS-LIKE PROTEIN"/>
    <property type="match status" value="1"/>
</dbReference>
<comment type="subcellular location">
    <subcellularLocation>
        <location evidence="1">Nucleus</location>
    </subcellularLocation>
</comment>
<keyword evidence="3" id="KW-0866">Nonsense-mediated mRNA decay</keyword>
<gene>
    <name evidence="7" type="ORF">NQ318_021325</name>
</gene>
<comment type="caution">
    <text evidence="7">The sequence shown here is derived from an EMBL/GenBank/DDBJ whole genome shotgun (WGS) entry which is preliminary data.</text>
</comment>
<evidence type="ECO:0000256" key="2">
    <source>
        <dbReference type="ARBA" id="ARBA00005991"/>
    </source>
</evidence>
<dbReference type="SUPFAM" id="SSF54928">
    <property type="entry name" value="RNA-binding domain, RBD"/>
    <property type="match status" value="1"/>
</dbReference>
<feature type="compositionally biased region" description="Basic and acidic residues" evidence="5">
    <location>
        <begin position="176"/>
        <end position="209"/>
    </location>
</feature>
<evidence type="ECO:0000259" key="6">
    <source>
        <dbReference type="Pfam" id="PF03467"/>
    </source>
</evidence>
<feature type="domain" description="UPF3" evidence="6">
    <location>
        <begin position="17"/>
        <end position="172"/>
    </location>
</feature>
<reference evidence="7" key="1">
    <citation type="journal article" date="2023" name="Insect Mol. Biol.">
        <title>Genome sequencing provides insights into the evolution of gene families encoding plant cell wall-degrading enzymes in longhorned beetles.</title>
        <authorList>
            <person name="Shin N.R."/>
            <person name="Okamura Y."/>
            <person name="Kirsch R."/>
            <person name="Pauchet Y."/>
        </authorList>
    </citation>
    <scope>NUCLEOTIDE SEQUENCE</scope>
    <source>
        <strain evidence="7">AMC_N1</strain>
    </source>
</reference>
<dbReference type="InterPro" id="IPR005120">
    <property type="entry name" value="UPF3_dom"/>
</dbReference>
<accession>A0AAV8ZEC7</accession>